<evidence type="ECO:0000256" key="1">
    <source>
        <dbReference type="SAM" id="SignalP"/>
    </source>
</evidence>
<feature type="signal peptide" evidence="1">
    <location>
        <begin position="1"/>
        <end position="17"/>
    </location>
</feature>
<evidence type="ECO:0008006" key="4">
    <source>
        <dbReference type="Google" id="ProtNLM"/>
    </source>
</evidence>
<name>A0A1H7TW12_9FLAO</name>
<accession>A0A1H7TW12</accession>
<feature type="chain" id="PRO_5011434350" description="Endo-arabinase" evidence="1">
    <location>
        <begin position="18"/>
        <end position="144"/>
    </location>
</feature>
<dbReference type="OrthoDB" id="8432779at2"/>
<evidence type="ECO:0000313" key="2">
    <source>
        <dbReference type="EMBL" id="SEL88636.1"/>
    </source>
</evidence>
<organism evidence="2 3">
    <name type="scientific">Maribacter orientalis</name>
    <dbReference type="NCBI Taxonomy" id="228957"/>
    <lineage>
        <taxon>Bacteria</taxon>
        <taxon>Pseudomonadati</taxon>
        <taxon>Bacteroidota</taxon>
        <taxon>Flavobacteriia</taxon>
        <taxon>Flavobacteriales</taxon>
        <taxon>Flavobacteriaceae</taxon>
        <taxon>Maribacter</taxon>
    </lineage>
</organism>
<dbReference type="SUPFAM" id="SSF54427">
    <property type="entry name" value="NTF2-like"/>
    <property type="match status" value="1"/>
</dbReference>
<dbReference type="Gene3D" id="3.10.450.50">
    <property type="match status" value="1"/>
</dbReference>
<dbReference type="Proteomes" id="UP000198990">
    <property type="component" value="Unassembled WGS sequence"/>
</dbReference>
<keyword evidence="1" id="KW-0732">Signal</keyword>
<dbReference type="InterPro" id="IPR032710">
    <property type="entry name" value="NTF2-like_dom_sf"/>
</dbReference>
<keyword evidence="3" id="KW-1185">Reference proteome</keyword>
<dbReference type="EMBL" id="FNZN01000006">
    <property type="protein sequence ID" value="SEL88636.1"/>
    <property type="molecule type" value="Genomic_DNA"/>
</dbReference>
<reference evidence="3" key="1">
    <citation type="submission" date="2016-10" db="EMBL/GenBank/DDBJ databases">
        <authorList>
            <person name="Varghese N."/>
            <person name="Submissions S."/>
        </authorList>
    </citation>
    <scope>NUCLEOTIDE SEQUENCE [LARGE SCALE GENOMIC DNA]</scope>
    <source>
        <strain evidence="3">DSM 16471</strain>
    </source>
</reference>
<proteinExistence type="predicted"/>
<dbReference type="STRING" id="228957.SAMN04488008_106160"/>
<protein>
    <recommendedName>
        <fullName evidence="4">Endo-arabinase</fullName>
    </recommendedName>
</protein>
<dbReference type="AlphaFoldDB" id="A0A1H7TW12"/>
<evidence type="ECO:0000313" key="3">
    <source>
        <dbReference type="Proteomes" id="UP000198990"/>
    </source>
</evidence>
<sequence>MKKIFFLLLFSVSIGFAQSEEEAIIALLEKESATWRSGDIKAHADCWSIKPYSRILVSTQQGNSIDVPPAIMLNPPANMMGNGGTSKNSNYKMNINGANAWVSHDEESTTQEGITSYTYELRILEKIDGEWKLVGQSIHPRKIE</sequence>
<dbReference type="RefSeq" id="WP_091625471.1">
    <property type="nucleotide sequence ID" value="NZ_FNZN01000006.1"/>
</dbReference>
<gene>
    <name evidence="2" type="ORF">SAMN04488008_106160</name>
</gene>